<comment type="caution">
    <text evidence="2">The sequence shown here is derived from an EMBL/GenBank/DDBJ whole genome shotgun (WGS) entry which is preliminary data.</text>
</comment>
<feature type="region of interest" description="Disordered" evidence="1">
    <location>
        <begin position="1"/>
        <end position="28"/>
    </location>
</feature>
<dbReference type="Proteomes" id="UP000299102">
    <property type="component" value="Unassembled WGS sequence"/>
</dbReference>
<sequence>MLSLQQNNEKLKPTKHKPGSCRASRNEGKKILGKYITPQTATLDLFKSSVVQSRCNRVSTPTRSRARGGRHIVTPRPRWVRAPAPQHHDLDLARRPSARMAILDGVRVINFFTPISEQAFVYIKRTYHKNDSGG</sequence>
<protein>
    <submittedName>
        <fullName evidence="2">Uncharacterized protein</fullName>
    </submittedName>
</protein>
<gene>
    <name evidence="2" type="ORF">EVAR_17415_1</name>
</gene>
<evidence type="ECO:0000313" key="3">
    <source>
        <dbReference type="Proteomes" id="UP000299102"/>
    </source>
</evidence>
<evidence type="ECO:0000256" key="1">
    <source>
        <dbReference type="SAM" id="MobiDB-lite"/>
    </source>
</evidence>
<organism evidence="2 3">
    <name type="scientific">Eumeta variegata</name>
    <name type="common">Bagworm moth</name>
    <name type="synonym">Eumeta japonica</name>
    <dbReference type="NCBI Taxonomy" id="151549"/>
    <lineage>
        <taxon>Eukaryota</taxon>
        <taxon>Metazoa</taxon>
        <taxon>Ecdysozoa</taxon>
        <taxon>Arthropoda</taxon>
        <taxon>Hexapoda</taxon>
        <taxon>Insecta</taxon>
        <taxon>Pterygota</taxon>
        <taxon>Neoptera</taxon>
        <taxon>Endopterygota</taxon>
        <taxon>Lepidoptera</taxon>
        <taxon>Glossata</taxon>
        <taxon>Ditrysia</taxon>
        <taxon>Tineoidea</taxon>
        <taxon>Psychidae</taxon>
        <taxon>Oiketicinae</taxon>
        <taxon>Eumeta</taxon>
    </lineage>
</organism>
<keyword evidence="3" id="KW-1185">Reference proteome</keyword>
<name>A0A4C1VC77_EUMVA</name>
<reference evidence="2 3" key="1">
    <citation type="journal article" date="2019" name="Commun. Biol.">
        <title>The bagworm genome reveals a unique fibroin gene that provides high tensile strength.</title>
        <authorList>
            <person name="Kono N."/>
            <person name="Nakamura H."/>
            <person name="Ohtoshi R."/>
            <person name="Tomita M."/>
            <person name="Numata K."/>
            <person name="Arakawa K."/>
        </authorList>
    </citation>
    <scope>NUCLEOTIDE SEQUENCE [LARGE SCALE GENOMIC DNA]</scope>
</reference>
<evidence type="ECO:0000313" key="2">
    <source>
        <dbReference type="EMBL" id="GBP35554.1"/>
    </source>
</evidence>
<dbReference type="EMBL" id="BGZK01000305">
    <property type="protein sequence ID" value="GBP35554.1"/>
    <property type="molecule type" value="Genomic_DNA"/>
</dbReference>
<dbReference type="AlphaFoldDB" id="A0A4C1VC77"/>
<accession>A0A4C1VC77</accession>
<proteinExistence type="predicted"/>